<protein>
    <recommendedName>
        <fullName evidence="8">LptF/LptG family permease</fullName>
    </recommendedName>
</protein>
<evidence type="ECO:0000256" key="4">
    <source>
        <dbReference type="ARBA" id="ARBA00022989"/>
    </source>
</evidence>
<dbReference type="Pfam" id="PF03739">
    <property type="entry name" value="LptF_LptG"/>
    <property type="match status" value="1"/>
</dbReference>
<keyword evidence="4 6" id="KW-1133">Transmembrane helix</keyword>
<keyword evidence="3 6" id="KW-0812">Transmembrane</keyword>
<proteinExistence type="predicted"/>
<dbReference type="GO" id="GO:0015920">
    <property type="term" value="P:lipopolysaccharide transport"/>
    <property type="evidence" value="ECO:0007669"/>
    <property type="project" value="TreeGrafter"/>
</dbReference>
<evidence type="ECO:0000256" key="1">
    <source>
        <dbReference type="ARBA" id="ARBA00004651"/>
    </source>
</evidence>
<evidence type="ECO:0000256" key="5">
    <source>
        <dbReference type="ARBA" id="ARBA00023136"/>
    </source>
</evidence>
<feature type="transmembrane region" description="Helical" evidence="6">
    <location>
        <begin position="100"/>
        <end position="122"/>
    </location>
</feature>
<name>A0A382N6D3_9ZZZZ</name>
<organism evidence="7">
    <name type="scientific">marine metagenome</name>
    <dbReference type="NCBI Taxonomy" id="408172"/>
    <lineage>
        <taxon>unclassified sequences</taxon>
        <taxon>metagenomes</taxon>
        <taxon>ecological metagenomes</taxon>
    </lineage>
</organism>
<evidence type="ECO:0000256" key="6">
    <source>
        <dbReference type="SAM" id="Phobius"/>
    </source>
</evidence>
<comment type="subcellular location">
    <subcellularLocation>
        <location evidence="1">Cell membrane</location>
        <topology evidence="1">Multi-pass membrane protein</topology>
    </subcellularLocation>
</comment>
<dbReference type="PANTHER" id="PTHR33529">
    <property type="entry name" value="SLR0882 PROTEIN-RELATED"/>
    <property type="match status" value="1"/>
</dbReference>
<feature type="non-terminal residue" evidence="7">
    <location>
        <position position="130"/>
    </location>
</feature>
<evidence type="ECO:0008006" key="8">
    <source>
        <dbReference type="Google" id="ProtNLM"/>
    </source>
</evidence>
<keyword evidence="2" id="KW-1003">Cell membrane</keyword>
<dbReference type="InterPro" id="IPR005495">
    <property type="entry name" value="LptG/LptF_permease"/>
</dbReference>
<keyword evidence="5 6" id="KW-0472">Membrane</keyword>
<dbReference type="GO" id="GO:0043190">
    <property type="term" value="C:ATP-binding cassette (ABC) transporter complex"/>
    <property type="evidence" value="ECO:0007669"/>
    <property type="project" value="TreeGrafter"/>
</dbReference>
<feature type="non-terminal residue" evidence="7">
    <location>
        <position position="1"/>
    </location>
</feature>
<accession>A0A382N6D3</accession>
<evidence type="ECO:0000256" key="3">
    <source>
        <dbReference type="ARBA" id="ARBA00022692"/>
    </source>
</evidence>
<evidence type="ECO:0000256" key="2">
    <source>
        <dbReference type="ARBA" id="ARBA00022475"/>
    </source>
</evidence>
<sequence length="130" mass="15074">MKNRIYKYIFHEFTRNFIVTLFAFAAVIWTIQAVNFLDLVTEDGHAFRIYLYYSLLTISKVLTKLIPFTFLIASIITILKLQKDNELIVLWTSGLNKISIANLIFRISILMTFVQLLMATTVNPTTLNYA</sequence>
<gene>
    <name evidence="7" type="ORF">METZ01_LOCUS308739</name>
</gene>
<evidence type="ECO:0000313" key="7">
    <source>
        <dbReference type="EMBL" id="SVC55885.1"/>
    </source>
</evidence>
<dbReference type="AlphaFoldDB" id="A0A382N6D3"/>
<feature type="transmembrane region" description="Helical" evidence="6">
    <location>
        <begin position="49"/>
        <end position="79"/>
    </location>
</feature>
<dbReference type="PANTHER" id="PTHR33529:SF6">
    <property type="entry name" value="YJGP_YJGQ FAMILY PERMEASE"/>
    <property type="match status" value="1"/>
</dbReference>
<dbReference type="EMBL" id="UINC01097839">
    <property type="protein sequence ID" value="SVC55885.1"/>
    <property type="molecule type" value="Genomic_DNA"/>
</dbReference>
<reference evidence="7" key="1">
    <citation type="submission" date="2018-05" db="EMBL/GenBank/DDBJ databases">
        <authorList>
            <person name="Lanie J.A."/>
            <person name="Ng W.-L."/>
            <person name="Kazmierczak K.M."/>
            <person name="Andrzejewski T.M."/>
            <person name="Davidsen T.M."/>
            <person name="Wayne K.J."/>
            <person name="Tettelin H."/>
            <person name="Glass J.I."/>
            <person name="Rusch D."/>
            <person name="Podicherti R."/>
            <person name="Tsui H.-C.T."/>
            <person name="Winkler M.E."/>
        </authorList>
    </citation>
    <scope>NUCLEOTIDE SEQUENCE</scope>
</reference>